<sequence>MAASNILIILIFNFFTVYALKKSINVLLPEDGRLNFTQLATKYGHPAIEYEVITEDGYILKLFHIPGTKDRPVLLVHGTFESADTWIIRGNLSQAVALANSGYDLWFGNLRGNKYSRNHVSLNPDDDDAFWNFSLQEYGFYDLPAIIDIVLNKTGAEMLNAIGYSQGNTIFYVLCSTRPEYNSKINVLIALAPICYLQNVPPPLSTLIQLSPQLYKLAIDLDITEIGYDNSLLNAYIKFICTRAKIGYDICIQSLAFPITGYDSEELKPDFVPVLVGHFPTSVSTKDLYHLAQIGFRKTFAQFDYGSAGNIKKYNSTLPPVYNLNLVTTKIVLYVGLNDFLATVADVAILRLQLPNVVRYILSPRLKCNHIDHVNGEHVNDYVFPYIRDVLESY</sequence>
<evidence type="ECO:0000256" key="2">
    <source>
        <dbReference type="ARBA" id="ARBA00022729"/>
    </source>
</evidence>
<evidence type="ECO:0000256" key="8">
    <source>
        <dbReference type="SAM" id="SignalP"/>
    </source>
</evidence>
<dbReference type="EMBL" id="CAJQZP010001306">
    <property type="protein sequence ID" value="CAG5038178.1"/>
    <property type="molecule type" value="Genomic_DNA"/>
</dbReference>
<gene>
    <name evidence="10" type="ORF">PAPOLLO_LOCUS21291</name>
</gene>
<dbReference type="PANTHER" id="PTHR11005">
    <property type="entry name" value="LYSOSOMAL ACID LIPASE-RELATED"/>
    <property type="match status" value="1"/>
</dbReference>
<keyword evidence="2 8" id="KW-0732">Signal</keyword>
<dbReference type="FunFam" id="3.40.50.1820:FF:000057">
    <property type="entry name" value="Lipase"/>
    <property type="match status" value="1"/>
</dbReference>
<dbReference type="InterPro" id="IPR006693">
    <property type="entry name" value="AB_hydrolase_lipase"/>
</dbReference>
<keyword evidence="6" id="KW-0325">Glycoprotein</keyword>
<evidence type="ECO:0000256" key="6">
    <source>
        <dbReference type="ARBA" id="ARBA00023180"/>
    </source>
</evidence>
<dbReference type="Pfam" id="PF04083">
    <property type="entry name" value="Abhydro_lipase"/>
    <property type="match status" value="1"/>
</dbReference>
<proteinExistence type="inferred from homology"/>
<dbReference type="OrthoDB" id="9974421at2759"/>
<keyword evidence="3 7" id="KW-0378">Hydrolase</keyword>
<feature type="signal peptide" evidence="8">
    <location>
        <begin position="1"/>
        <end position="19"/>
    </location>
</feature>
<evidence type="ECO:0000256" key="3">
    <source>
        <dbReference type="ARBA" id="ARBA00022801"/>
    </source>
</evidence>
<protein>
    <recommendedName>
        <fullName evidence="7">Lipase</fullName>
    </recommendedName>
</protein>
<keyword evidence="11" id="KW-1185">Reference proteome</keyword>
<dbReference type="PIRSF" id="PIRSF000862">
    <property type="entry name" value="Steryl_ester_lip"/>
    <property type="match status" value="1"/>
</dbReference>
<comment type="similarity">
    <text evidence="1 7">Belongs to the AB hydrolase superfamily. Lipase family.</text>
</comment>
<evidence type="ECO:0000256" key="4">
    <source>
        <dbReference type="ARBA" id="ARBA00022963"/>
    </source>
</evidence>
<evidence type="ECO:0000256" key="1">
    <source>
        <dbReference type="ARBA" id="ARBA00010701"/>
    </source>
</evidence>
<dbReference type="GO" id="GO:0016042">
    <property type="term" value="P:lipid catabolic process"/>
    <property type="evidence" value="ECO:0007669"/>
    <property type="project" value="UniProtKB-KW"/>
</dbReference>
<feature type="chain" id="PRO_5035876198" description="Lipase" evidence="8">
    <location>
        <begin position="20"/>
        <end position="394"/>
    </location>
</feature>
<keyword evidence="4 7" id="KW-0442">Lipid degradation</keyword>
<organism evidence="10 11">
    <name type="scientific">Parnassius apollo</name>
    <name type="common">Apollo butterfly</name>
    <name type="synonym">Papilio apollo</name>
    <dbReference type="NCBI Taxonomy" id="110799"/>
    <lineage>
        <taxon>Eukaryota</taxon>
        <taxon>Metazoa</taxon>
        <taxon>Ecdysozoa</taxon>
        <taxon>Arthropoda</taxon>
        <taxon>Hexapoda</taxon>
        <taxon>Insecta</taxon>
        <taxon>Pterygota</taxon>
        <taxon>Neoptera</taxon>
        <taxon>Endopterygota</taxon>
        <taxon>Lepidoptera</taxon>
        <taxon>Glossata</taxon>
        <taxon>Ditrysia</taxon>
        <taxon>Papilionoidea</taxon>
        <taxon>Papilionidae</taxon>
        <taxon>Parnassiinae</taxon>
        <taxon>Parnassini</taxon>
        <taxon>Parnassius</taxon>
        <taxon>Parnassius</taxon>
    </lineage>
</organism>
<reference evidence="10" key="1">
    <citation type="submission" date="2021-04" db="EMBL/GenBank/DDBJ databases">
        <authorList>
            <person name="Tunstrom K."/>
        </authorList>
    </citation>
    <scope>NUCLEOTIDE SEQUENCE</scope>
</reference>
<feature type="domain" description="Partial AB-hydrolase lipase" evidence="9">
    <location>
        <begin position="37"/>
        <end position="89"/>
    </location>
</feature>
<evidence type="ECO:0000256" key="5">
    <source>
        <dbReference type="ARBA" id="ARBA00023098"/>
    </source>
</evidence>
<evidence type="ECO:0000313" key="10">
    <source>
        <dbReference type="EMBL" id="CAG5038178.1"/>
    </source>
</evidence>
<dbReference type="AlphaFoldDB" id="A0A8S3XU30"/>
<evidence type="ECO:0000313" key="11">
    <source>
        <dbReference type="Proteomes" id="UP000691718"/>
    </source>
</evidence>
<keyword evidence="5" id="KW-0443">Lipid metabolism</keyword>
<evidence type="ECO:0000256" key="7">
    <source>
        <dbReference type="PIRNR" id="PIRNR000862"/>
    </source>
</evidence>
<dbReference type="GO" id="GO:0016787">
    <property type="term" value="F:hydrolase activity"/>
    <property type="evidence" value="ECO:0007669"/>
    <property type="project" value="UniProtKB-KW"/>
</dbReference>
<comment type="caution">
    <text evidence="10">The sequence shown here is derived from an EMBL/GenBank/DDBJ whole genome shotgun (WGS) entry which is preliminary data.</text>
</comment>
<dbReference type="InterPro" id="IPR025483">
    <property type="entry name" value="Lipase_euk"/>
</dbReference>
<evidence type="ECO:0000259" key="9">
    <source>
        <dbReference type="Pfam" id="PF04083"/>
    </source>
</evidence>
<name>A0A8S3XU30_PARAO</name>
<accession>A0A8S3XU30</accession>
<dbReference type="Proteomes" id="UP000691718">
    <property type="component" value="Unassembled WGS sequence"/>
</dbReference>